<dbReference type="Proteomes" id="UP000011910">
    <property type="component" value="Unassembled WGS sequence"/>
</dbReference>
<protein>
    <submittedName>
        <fullName evidence="2">Uncharacterized protein</fullName>
    </submittedName>
</protein>
<name>M7N071_9BACT</name>
<sequence>MHALADTGQGVLQQAPAQLSKKRSRRAAAARGPAGKAQEEVTALVEHEAVHEVRICLTPEVGLLLFVGPVGLVVKEIQPLHHCIHGQGLKRTGKEGIQLLIAGGGPLLGGNAFQDKAQGNAPIPKHQFIPFQGIDRQQLVKAVQLLYGTIRLVGLGLGFHREGELGKTVILRACRKR</sequence>
<gene>
    <name evidence="2" type="ORF">ADICEAN_04264</name>
</gene>
<organism evidence="2 3">
    <name type="scientific">Cesiribacter andamanensis AMV16</name>
    <dbReference type="NCBI Taxonomy" id="1279009"/>
    <lineage>
        <taxon>Bacteria</taxon>
        <taxon>Pseudomonadati</taxon>
        <taxon>Bacteroidota</taxon>
        <taxon>Cytophagia</taxon>
        <taxon>Cytophagales</taxon>
        <taxon>Cesiribacteraceae</taxon>
        <taxon>Cesiribacter</taxon>
    </lineage>
</organism>
<accession>M7N071</accession>
<evidence type="ECO:0000256" key="1">
    <source>
        <dbReference type="SAM" id="MobiDB-lite"/>
    </source>
</evidence>
<keyword evidence="3" id="KW-1185">Reference proteome</keyword>
<reference evidence="2 3" key="1">
    <citation type="journal article" date="2013" name="Genome Announc.">
        <title>Draft Genome Sequence of Cesiribacter andamanensis Strain AMV16T, Isolated from a Soil Sample from a Mud Volcano in the Andaman Islands, India.</title>
        <authorList>
            <person name="Shivaji S."/>
            <person name="Ara S."/>
            <person name="Begum Z."/>
            <person name="Srinivas T.N."/>
            <person name="Singh A."/>
            <person name="Kumar Pinnaka A."/>
        </authorList>
    </citation>
    <scope>NUCLEOTIDE SEQUENCE [LARGE SCALE GENOMIC DNA]</scope>
    <source>
        <strain evidence="2 3">AMV16</strain>
    </source>
</reference>
<dbReference type="EMBL" id="AODQ01000236">
    <property type="protein sequence ID" value="EMR00616.1"/>
    <property type="molecule type" value="Genomic_DNA"/>
</dbReference>
<feature type="region of interest" description="Disordered" evidence="1">
    <location>
        <begin position="1"/>
        <end position="38"/>
    </location>
</feature>
<evidence type="ECO:0000313" key="3">
    <source>
        <dbReference type="Proteomes" id="UP000011910"/>
    </source>
</evidence>
<dbReference type="AlphaFoldDB" id="M7N071"/>
<evidence type="ECO:0000313" key="2">
    <source>
        <dbReference type="EMBL" id="EMR00616.1"/>
    </source>
</evidence>
<proteinExistence type="predicted"/>
<comment type="caution">
    <text evidence="2">The sequence shown here is derived from an EMBL/GenBank/DDBJ whole genome shotgun (WGS) entry which is preliminary data.</text>
</comment>